<feature type="region of interest" description="Disordered" evidence="2">
    <location>
        <begin position="382"/>
        <end position="438"/>
    </location>
</feature>
<gene>
    <name evidence="3" type="ORF">M430DRAFT_194385</name>
</gene>
<protein>
    <submittedName>
        <fullName evidence="3">Uncharacterized protein</fullName>
    </submittedName>
</protein>
<evidence type="ECO:0000313" key="4">
    <source>
        <dbReference type="Proteomes" id="UP000241818"/>
    </source>
</evidence>
<feature type="compositionally biased region" description="Polar residues" evidence="2">
    <location>
        <begin position="602"/>
        <end position="612"/>
    </location>
</feature>
<feature type="coiled-coil region" evidence="1">
    <location>
        <begin position="64"/>
        <end position="140"/>
    </location>
</feature>
<name>A0A2T3AQB1_AMORE</name>
<keyword evidence="1" id="KW-0175">Coiled coil</keyword>
<dbReference type="GeneID" id="36572154"/>
<dbReference type="InParanoid" id="A0A2T3AQB1"/>
<evidence type="ECO:0000256" key="2">
    <source>
        <dbReference type="SAM" id="MobiDB-lite"/>
    </source>
</evidence>
<sequence length="703" mass="80585">MIGTVSTETEKKKYREAIQSLSQARKLNTKRVKNAREGRRRPDFFDATGKLTLSGYPHMEHEFKVELQKAFERFLDNEAEKEEEESRILLMTEEKKRQEAEEETRKKIEQEAIKEYLEKAAKAEAEVQKKRDELKKKLRERPGLTQQQIEFIVEDVHPTNHNHAALLMQVAQGSEEQPTKAPMATSTTIESNNASFQKVSRTLSFRNIVGKFVSKKQVEPSISTTSTLPSAWRDPATKTGFARLESWYISEATSLQGGGRTPAPLPHSWMIKALMEAEKDYYKGRRKSKSFKPVWEVLPLLSPYLIQQINDLVTERKERGNLFDWSIVLIDIPEKSEIRRSVKIGPFKFHLEDEKPNVDGIYIILKYEEKSVKSPGVIFVGSRGGERSRSRSPDSAASEGSNTRHRRSSIPKQERERVRPRSIARRMSSTSRPSHINHLPAMYSNAAPRGQHYPSPAVRVASVDDYTIPPKETYHSNRYREPEVIAERGRHMTPIASRYPSPVRYRSSAIARPEEDIYRPNSRNVLPQRDISHWGRYTTSPERVADYTDIRIERGDRRPVSVMEPRISENYYSYSDTSDDDLDIDIRHARQRNSRERERVRYSNQRQSSPLRSRNLRATVVDEDDEVELLSSGGEIADRLITKHTRPLAESGSRNKGVEQHLNINGEGAIQQPTALSDITEEDEKASNGKGNAEPKEAKDLNG</sequence>
<proteinExistence type="predicted"/>
<organism evidence="3 4">
    <name type="scientific">Amorphotheca resinae ATCC 22711</name>
    <dbReference type="NCBI Taxonomy" id="857342"/>
    <lineage>
        <taxon>Eukaryota</taxon>
        <taxon>Fungi</taxon>
        <taxon>Dikarya</taxon>
        <taxon>Ascomycota</taxon>
        <taxon>Pezizomycotina</taxon>
        <taxon>Leotiomycetes</taxon>
        <taxon>Helotiales</taxon>
        <taxon>Amorphothecaceae</taxon>
        <taxon>Amorphotheca</taxon>
    </lineage>
</organism>
<keyword evidence="4" id="KW-1185">Reference proteome</keyword>
<reference evidence="3 4" key="1">
    <citation type="journal article" date="2018" name="New Phytol.">
        <title>Comparative genomics and transcriptomics depict ericoid mycorrhizal fungi as versatile saprotrophs and plant mutualists.</title>
        <authorList>
            <person name="Martino E."/>
            <person name="Morin E."/>
            <person name="Grelet G.A."/>
            <person name="Kuo A."/>
            <person name="Kohler A."/>
            <person name="Daghino S."/>
            <person name="Barry K.W."/>
            <person name="Cichocki N."/>
            <person name="Clum A."/>
            <person name="Dockter R.B."/>
            <person name="Hainaut M."/>
            <person name="Kuo R.C."/>
            <person name="LaButti K."/>
            <person name="Lindahl B.D."/>
            <person name="Lindquist E.A."/>
            <person name="Lipzen A."/>
            <person name="Khouja H.R."/>
            <person name="Magnuson J."/>
            <person name="Murat C."/>
            <person name="Ohm R.A."/>
            <person name="Singer S.W."/>
            <person name="Spatafora J.W."/>
            <person name="Wang M."/>
            <person name="Veneault-Fourrey C."/>
            <person name="Henrissat B."/>
            <person name="Grigoriev I.V."/>
            <person name="Martin F.M."/>
            <person name="Perotto S."/>
        </authorList>
    </citation>
    <scope>NUCLEOTIDE SEQUENCE [LARGE SCALE GENOMIC DNA]</scope>
    <source>
        <strain evidence="3 4">ATCC 22711</strain>
    </source>
</reference>
<dbReference type="AlphaFoldDB" id="A0A2T3AQB1"/>
<dbReference type="RefSeq" id="XP_024716852.1">
    <property type="nucleotide sequence ID" value="XM_024864073.1"/>
</dbReference>
<feature type="compositionally biased region" description="Basic and acidic residues" evidence="2">
    <location>
        <begin position="591"/>
        <end position="601"/>
    </location>
</feature>
<dbReference type="OrthoDB" id="5431013at2759"/>
<dbReference type="Proteomes" id="UP000241818">
    <property type="component" value="Unassembled WGS sequence"/>
</dbReference>
<feature type="region of interest" description="Disordered" evidence="2">
    <location>
        <begin position="591"/>
        <end position="617"/>
    </location>
</feature>
<dbReference type="EMBL" id="KZ679019">
    <property type="protein sequence ID" value="PSS07196.1"/>
    <property type="molecule type" value="Genomic_DNA"/>
</dbReference>
<evidence type="ECO:0000256" key="1">
    <source>
        <dbReference type="SAM" id="Coils"/>
    </source>
</evidence>
<feature type="compositionally biased region" description="Basic and acidic residues" evidence="2">
    <location>
        <begin position="693"/>
        <end position="703"/>
    </location>
</feature>
<evidence type="ECO:0000313" key="3">
    <source>
        <dbReference type="EMBL" id="PSS07196.1"/>
    </source>
</evidence>
<feature type="region of interest" description="Disordered" evidence="2">
    <location>
        <begin position="664"/>
        <end position="703"/>
    </location>
</feature>
<accession>A0A2T3AQB1</accession>